<evidence type="ECO:0000256" key="7">
    <source>
        <dbReference type="ARBA" id="ARBA00034808"/>
    </source>
</evidence>
<dbReference type="PANTHER" id="PTHR11070">
    <property type="entry name" value="UVRD / RECB / PCRA DNA HELICASE FAMILY MEMBER"/>
    <property type="match status" value="1"/>
</dbReference>
<keyword evidence="13" id="KW-1185">Reference proteome</keyword>
<dbReference type="Pfam" id="PF12705">
    <property type="entry name" value="PDDEXK_1"/>
    <property type="match status" value="1"/>
</dbReference>
<gene>
    <name evidence="12" type="ORF">C453_01010</name>
</gene>
<evidence type="ECO:0000256" key="3">
    <source>
        <dbReference type="ARBA" id="ARBA00022806"/>
    </source>
</evidence>
<evidence type="ECO:0000259" key="11">
    <source>
        <dbReference type="PROSITE" id="PS51217"/>
    </source>
</evidence>
<evidence type="ECO:0000256" key="4">
    <source>
        <dbReference type="ARBA" id="ARBA00022840"/>
    </source>
</evidence>
<dbReference type="STRING" id="1230453.C453_01010"/>
<name>M0I084_HALEO</name>
<keyword evidence="1 9" id="KW-0547">Nucleotide-binding</keyword>
<accession>M0I084</accession>
<dbReference type="InterPro" id="IPR014016">
    <property type="entry name" value="UvrD-like_ATP-bd"/>
</dbReference>
<sequence>MSKQQLKDRDVPSLKGAQARLRDSFFANESGLFILDCNPGAGKSTVTEQVAAEALARSWDDGVRAPEQTLCIASFARDDAAAIIPGISKALKSFAADPECRVELSESDAEVLTRRLRETDTLGTIDSILRTVFGTIAPEVGFSESPAVGDDSLLTDVHSRCLERVRSDDSVAETYASLSEAYPCGRYKLDLDGLLTAAFRACRERRLSIEEFQQSLVETIDDAYPDGPPSEFADIITDIRRFVDTDSALETAKRYSPDDRVSVVKADNTLFESWRDVVEKLCSLLGVYRDAYDKTGRELGVVSHLDAAHWVANFFDRDEKSVFSERLRARYTESLSTVIVDEAQDVSVVQHDALSHLIDEDTRVLVVGDTKQCIYTWRNAHPQLFEQAAREGDYFGIEWETHVVETAARTYRSSTAIAGAINTIFEPVFQDSTRGGSRTNAHEYPRLVAARESGPKTGVHVAAFEPQSPPGTRQWVSPPTGVGEADALAQCVAARLADGTFGSDSVTVLFPRRTYMGLYERAFASVGLSVSNSSEWLFDYPLIDVVKAVCQWLVDPMDSERVRELVLKPPLGEHGLIEAFMRLEGTWSMEAAFENGRHSEPTTSLLQGLCELEQQWQRLQAMPGTAVVETVLSALSLWADPYGFSDDSARRVAALDALCETVAQWESATEYPLSRLAAALDHYCDHPKRGSSLPGGQVESHDVQFKTIHQMKGRESDVVVLADISGDMSRFGPYSDVLVARGAHLGLAPPANTDVKDLEAFCGLDFALYDASSGSDERDAGLRWATERWADGALCGPSSLARAAADYRAEQWRLLYVALTRARDHLVIPLPTNRKSPEPRDRWVDTLRETLSFDDSRRATYDVSSPSGESVSVAVHRGERRISTDTGPDTSTSNELFVATAQERTLSTWNPRFVNPSTLYPLAIDASEHIVDYLLDRALQTARDGVSEQIPLTFESLGPEVVGDVTHGVLTEAVRRSVPTSTLQTCSGPLVEILETTIRKEAVGVNSDERQQLRSYVAGVLCPQFAESELWQRLQEAPEVYVEESLDTVSRVDGVDVEIQSHADFVSKATDGTWHVDDLKVSLQPPTEETSARYSVQAETYGWILSQQVSGVVESGVTRIGIEPAGSCSEVNPQMVLEHLRTLR</sequence>
<comment type="caution">
    <text evidence="12">The sequence shown here is derived from an EMBL/GenBank/DDBJ whole genome shotgun (WGS) entry which is preliminary data.</text>
</comment>
<dbReference type="PANTHER" id="PTHR11070:SF2">
    <property type="entry name" value="ATP-DEPENDENT DNA HELICASE SRS2"/>
    <property type="match status" value="1"/>
</dbReference>
<protein>
    <recommendedName>
        <fullName evidence="7">DNA 3'-5' helicase</fullName>
        <ecNumber evidence="7">5.6.2.4</ecNumber>
    </recommendedName>
</protein>
<dbReference type="Gene3D" id="3.40.50.300">
    <property type="entry name" value="P-loop containing nucleotide triphosphate hydrolases"/>
    <property type="match status" value="2"/>
</dbReference>
<dbReference type="Proteomes" id="UP000011612">
    <property type="component" value="Unassembled WGS sequence"/>
</dbReference>
<dbReference type="SUPFAM" id="SSF52540">
    <property type="entry name" value="P-loop containing nucleoside triphosphate hydrolases"/>
    <property type="match status" value="1"/>
</dbReference>
<dbReference type="GO" id="GO:0043138">
    <property type="term" value="F:3'-5' DNA helicase activity"/>
    <property type="evidence" value="ECO:0007669"/>
    <property type="project" value="UniProtKB-EC"/>
</dbReference>
<keyword evidence="2 9" id="KW-0378">Hydrolase</keyword>
<organism evidence="12 13">
    <name type="scientific">Haloferax elongans ATCC BAA-1513</name>
    <dbReference type="NCBI Taxonomy" id="1230453"/>
    <lineage>
        <taxon>Archaea</taxon>
        <taxon>Methanobacteriati</taxon>
        <taxon>Methanobacteriota</taxon>
        <taxon>Stenosarchaea group</taxon>
        <taxon>Halobacteria</taxon>
        <taxon>Halobacteriales</taxon>
        <taxon>Haloferacaceae</taxon>
        <taxon>Haloferax</taxon>
    </lineage>
</organism>
<dbReference type="PROSITE" id="PS51198">
    <property type="entry name" value="UVRD_HELICASE_ATP_BIND"/>
    <property type="match status" value="1"/>
</dbReference>
<dbReference type="EMBL" id="AOLK01000005">
    <property type="protein sequence ID" value="ELZ88799.1"/>
    <property type="molecule type" value="Genomic_DNA"/>
</dbReference>
<evidence type="ECO:0000313" key="12">
    <source>
        <dbReference type="EMBL" id="ELZ88799.1"/>
    </source>
</evidence>
<dbReference type="AlphaFoldDB" id="M0I084"/>
<evidence type="ECO:0000313" key="13">
    <source>
        <dbReference type="Proteomes" id="UP000011612"/>
    </source>
</evidence>
<dbReference type="GO" id="GO:0005524">
    <property type="term" value="F:ATP binding"/>
    <property type="evidence" value="ECO:0007669"/>
    <property type="project" value="UniProtKB-UniRule"/>
</dbReference>
<dbReference type="GO" id="GO:0003677">
    <property type="term" value="F:DNA binding"/>
    <property type="evidence" value="ECO:0007669"/>
    <property type="project" value="InterPro"/>
</dbReference>
<feature type="domain" description="UvrD-like helicase C-terminal" evidence="11">
    <location>
        <begin position="430"/>
        <end position="713"/>
    </location>
</feature>
<comment type="catalytic activity">
    <reaction evidence="6">
        <text>Couples ATP hydrolysis with the unwinding of duplex DNA by translocating in the 3'-5' direction.</text>
        <dbReference type="EC" id="5.6.2.4"/>
    </reaction>
</comment>
<keyword evidence="5" id="KW-0413">Isomerase</keyword>
<comment type="catalytic activity">
    <reaction evidence="8">
        <text>ATP + H2O = ADP + phosphate + H(+)</text>
        <dbReference type="Rhea" id="RHEA:13065"/>
        <dbReference type="ChEBI" id="CHEBI:15377"/>
        <dbReference type="ChEBI" id="CHEBI:15378"/>
        <dbReference type="ChEBI" id="CHEBI:30616"/>
        <dbReference type="ChEBI" id="CHEBI:43474"/>
        <dbReference type="ChEBI" id="CHEBI:456216"/>
        <dbReference type="EC" id="5.6.2.4"/>
    </reaction>
</comment>
<dbReference type="RefSeq" id="WP_008322107.1">
    <property type="nucleotide sequence ID" value="NZ_AOLK01000005.1"/>
</dbReference>
<feature type="binding site" evidence="9">
    <location>
        <begin position="37"/>
        <end position="44"/>
    </location>
    <ligand>
        <name>ATP</name>
        <dbReference type="ChEBI" id="CHEBI:30616"/>
    </ligand>
</feature>
<evidence type="ECO:0000256" key="6">
    <source>
        <dbReference type="ARBA" id="ARBA00034617"/>
    </source>
</evidence>
<evidence type="ECO:0000256" key="9">
    <source>
        <dbReference type="PROSITE-ProRule" id="PRU00560"/>
    </source>
</evidence>
<dbReference type="EC" id="5.6.2.4" evidence="7"/>
<reference evidence="12 13" key="1">
    <citation type="journal article" date="2014" name="PLoS Genet.">
        <title>Phylogenetically driven sequencing of extremely halophilic archaea reveals strategies for static and dynamic osmo-response.</title>
        <authorList>
            <person name="Becker E.A."/>
            <person name="Seitzer P.M."/>
            <person name="Tritt A."/>
            <person name="Larsen D."/>
            <person name="Krusor M."/>
            <person name="Yao A.I."/>
            <person name="Wu D."/>
            <person name="Madern D."/>
            <person name="Eisen J.A."/>
            <person name="Darling A.E."/>
            <person name="Facciotti M.T."/>
        </authorList>
    </citation>
    <scope>NUCLEOTIDE SEQUENCE [LARGE SCALE GENOMIC DNA]</scope>
    <source>
        <strain evidence="12 13">ATCC BAA-1513</strain>
    </source>
</reference>
<evidence type="ECO:0000259" key="10">
    <source>
        <dbReference type="PROSITE" id="PS51198"/>
    </source>
</evidence>
<dbReference type="OrthoDB" id="203178at2157"/>
<dbReference type="InterPro" id="IPR000212">
    <property type="entry name" value="DNA_helicase_UvrD/REP"/>
</dbReference>
<dbReference type="InterPro" id="IPR038726">
    <property type="entry name" value="PDDEXK_AddAB-type"/>
</dbReference>
<dbReference type="PROSITE" id="PS51217">
    <property type="entry name" value="UVRD_HELICASE_CTER"/>
    <property type="match status" value="1"/>
</dbReference>
<dbReference type="Pfam" id="PF00580">
    <property type="entry name" value="UvrD-helicase"/>
    <property type="match status" value="1"/>
</dbReference>
<keyword evidence="4 9" id="KW-0067">ATP-binding</keyword>
<keyword evidence="3 9" id="KW-0347">Helicase</keyword>
<dbReference type="InterPro" id="IPR027417">
    <property type="entry name" value="P-loop_NTPase"/>
</dbReference>
<evidence type="ECO:0000256" key="8">
    <source>
        <dbReference type="ARBA" id="ARBA00048988"/>
    </source>
</evidence>
<proteinExistence type="predicted"/>
<dbReference type="Gene3D" id="1.10.486.10">
    <property type="entry name" value="PCRA, domain 4"/>
    <property type="match status" value="1"/>
</dbReference>
<dbReference type="GO" id="GO:0016787">
    <property type="term" value="F:hydrolase activity"/>
    <property type="evidence" value="ECO:0007669"/>
    <property type="project" value="UniProtKB-UniRule"/>
</dbReference>
<evidence type="ECO:0000256" key="2">
    <source>
        <dbReference type="ARBA" id="ARBA00022801"/>
    </source>
</evidence>
<dbReference type="GO" id="GO:0000725">
    <property type="term" value="P:recombinational repair"/>
    <property type="evidence" value="ECO:0007669"/>
    <property type="project" value="TreeGrafter"/>
</dbReference>
<evidence type="ECO:0000256" key="5">
    <source>
        <dbReference type="ARBA" id="ARBA00023235"/>
    </source>
</evidence>
<dbReference type="PATRIC" id="fig|1230453.4.peg.180"/>
<dbReference type="InterPro" id="IPR014017">
    <property type="entry name" value="DNA_helicase_UvrD-like_C"/>
</dbReference>
<evidence type="ECO:0000256" key="1">
    <source>
        <dbReference type="ARBA" id="ARBA00022741"/>
    </source>
</evidence>
<feature type="domain" description="UvrD-like helicase ATP-binding" evidence="10">
    <location>
        <begin position="16"/>
        <end position="414"/>
    </location>
</feature>
<dbReference type="Gene3D" id="3.30.160.800">
    <property type="match status" value="1"/>
</dbReference>